<accession>A0A1I6LJX4</accession>
<proteinExistence type="predicted"/>
<evidence type="ECO:0000313" key="1">
    <source>
        <dbReference type="EMBL" id="SFS03658.1"/>
    </source>
</evidence>
<dbReference type="STRING" id="37658.SAMN05661086_03331"/>
<evidence type="ECO:0000313" key="2">
    <source>
        <dbReference type="Proteomes" id="UP000199659"/>
    </source>
</evidence>
<gene>
    <name evidence="1" type="ORF">SAMN05661086_03331</name>
</gene>
<protein>
    <submittedName>
        <fullName evidence="1">Uncharacterized protein</fullName>
    </submittedName>
</protein>
<organism evidence="1 2">
    <name type="scientific">Anaeromicropila populeti</name>
    <dbReference type="NCBI Taxonomy" id="37658"/>
    <lineage>
        <taxon>Bacteria</taxon>
        <taxon>Bacillati</taxon>
        <taxon>Bacillota</taxon>
        <taxon>Clostridia</taxon>
        <taxon>Lachnospirales</taxon>
        <taxon>Lachnospiraceae</taxon>
        <taxon>Anaeromicropila</taxon>
    </lineage>
</organism>
<sequence length="130" mass="14611">MKKFLSVCLVVAVLLITAKTEQCSAWFQHYRYGDSVNYCTSDEWITQLGYDGYIQFVPSHDFSAFDGAFIKQACINYKRDGKSVIGGAKYTAKAPSWVDGSTYSTDVSVWDQISLFADSTVFSYNFIPFA</sequence>
<dbReference type="OrthoDB" id="3197085at2"/>
<keyword evidence="2" id="KW-1185">Reference proteome</keyword>
<dbReference type="Proteomes" id="UP000199659">
    <property type="component" value="Unassembled WGS sequence"/>
</dbReference>
<reference evidence="1 2" key="1">
    <citation type="submission" date="2016-10" db="EMBL/GenBank/DDBJ databases">
        <authorList>
            <person name="de Groot N.N."/>
        </authorList>
    </citation>
    <scope>NUCLEOTIDE SEQUENCE [LARGE SCALE GENOMIC DNA]</scope>
    <source>
        <strain evidence="1 2">743A</strain>
    </source>
</reference>
<dbReference type="AlphaFoldDB" id="A0A1I6LJX4"/>
<dbReference type="RefSeq" id="WP_092563364.1">
    <property type="nucleotide sequence ID" value="NZ_FOYZ01000017.1"/>
</dbReference>
<name>A0A1I6LJX4_9FIRM</name>
<dbReference type="EMBL" id="FOYZ01000017">
    <property type="protein sequence ID" value="SFS03658.1"/>
    <property type="molecule type" value="Genomic_DNA"/>
</dbReference>